<proteinExistence type="predicted"/>
<reference evidence="2 3" key="1">
    <citation type="submission" date="2023-10" db="EMBL/GenBank/DDBJ databases">
        <title>Genome-Wide Identification Analysis in wild type Solanum Pinnatisectum Reveals Some Genes Defensing Phytophthora Infestans.</title>
        <authorList>
            <person name="Sun C."/>
        </authorList>
    </citation>
    <scope>NUCLEOTIDE SEQUENCE [LARGE SCALE GENOMIC DNA]</scope>
    <source>
        <strain evidence="2">LQN</strain>
        <tissue evidence="2">Leaf</tissue>
    </source>
</reference>
<evidence type="ECO:0000256" key="1">
    <source>
        <dbReference type="SAM" id="MobiDB-lite"/>
    </source>
</evidence>
<organism evidence="2 3">
    <name type="scientific">Solanum pinnatisectum</name>
    <name type="common">tansyleaf nightshade</name>
    <dbReference type="NCBI Taxonomy" id="50273"/>
    <lineage>
        <taxon>Eukaryota</taxon>
        <taxon>Viridiplantae</taxon>
        <taxon>Streptophyta</taxon>
        <taxon>Embryophyta</taxon>
        <taxon>Tracheophyta</taxon>
        <taxon>Spermatophyta</taxon>
        <taxon>Magnoliopsida</taxon>
        <taxon>eudicotyledons</taxon>
        <taxon>Gunneridae</taxon>
        <taxon>Pentapetalae</taxon>
        <taxon>asterids</taxon>
        <taxon>lamiids</taxon>
        <taxon>Solanales</taxon>
        <taxon>Solanaceae</taxon>
        <taxon>Solanoideae</taxon>
        <taxon>Solaneae</taxon>
        <taxon>Solanum</taxon>
    </lineage>
</organism>
<keyword evidence="3" id="KW-1185">Reference proteome</keyword>
<feature type="compositionally biased region" description="Polar residues" evidence="1">
    <location>
        <begin position="9"/>
        <end position="19"/>
    </location>
</feature>
<evidence type="ECO:0000313" key="3">
    <source>
        <dbReference type="Proteomes" id="UP001311915"/>
    </source>
</evidence>
<dbReference type="AlphaFoldDB" id="A0AAV9MJ07"/>
<protein>
    <submittedName>
        <fullName evidence="2">Uncharacterized protein</fullName>
    </submittedName>
</protein>
<dbReference type="EMBL" id="JAWPEI010000001">
    <property type="protein sequence ID" value="KAK4736999.1"/>
    <property type="molecule type" value="Genomic_DNA"/>
</dbReference>
<feature type="region of interest" description="Disordered" evidence="1">
    <location>
        <begin position="1"/>
        <end position="25"/>
    </location>
</feature>
<gene>
    <name evidence="2" type="ORF">R3W88_000696</name>
</gene>
<name>A0AAV9MJ07_9SOLN</name>
<comment type="caution">
    <text evidence="2">The sequence shown here is derived from an EMBL/GenBank/DDBJ whole genome shotgun (WGS) entry which is preliminary data.</text>
</comment>
<accession>A0AAV9MJ07</accession>
<dbReference type="Proteomes" id="UP001311915">
    <property type="component" value="Unassembled WGS sequence"/>
</dbReference>
<sequence>MVEWKHAQITPSGSSQSRVKGQGRRASRHRTCFRWREIIRIGVLRATQNLLRNQRAIRREREKKFKDFEFLKMPPNIAAHWRALAYLTDAIREPWGNKLTDVYHDIWPSQPFRVYICCLEDLLKDFSL</sequence>
<evidence type="ECO:0000313" key="2">
    <source>
        <dbReference type="EMBL" id="KAK4736999.1"/>
    </source>
</evidence>